<proteinExistence type="inferred from homology"/>
<name>A0A0B7KKR5_BIOOC</name>
<dbReference type="InterPro" id="IPR002401">
    <property type="entry name" value="Cyt_P450_E_grp-I"/>
</dbReference>
<dbReference type="GO" id="GO:0005506">
    <property type="term" value="F:iron ion binding"/>
    <property type="evidence" value="ECO:0007669"/>
    <property type="project" value="InterPro"/>
</dbReference>
<evidence type="ECO:0000256" key="2">
    <source>
        <dbReference type="ARBA" id="ARBA00022617"/>
    </source>
</evidence>
<evidence type="ECO:0008006" key="8">
    <source>
        <dbReference type="Google" id="ProtNLM"/>
    </source>
</evidence>
<dbReference type="EMBL" id="CDPU01000060">
    <property type="protein sequence ID" value="CEO56027.1"/>
    <property type="molecule type" value="Genomic_DNA"/>
</dbReference>
<dbReference type="PRINTS" id="PR00385">
    <property type="entry name" value="P450"/>
</dbReference>
<dbReference type="InterPro" id="IPR036396">
    <property type="entry name" value="Cyt_P450_sf"/>
</dbReference>
<gene>
    <name evidence="7" type="ORF">BN869_000012085_1</name>
</gene>
<comment type="cofactor">
    <cofactor evidence="1 5">
        <name>heme</name>
        <dbReference type="ChEBI" id="CHEBI:30413"/>
    </cofactor>
</comment>
<reference evidence="7" key="1">
    <citation type="submission" date="2015-01" db="EMBL/GenBank/DDBJ databases">
        <authorList>
            <person name="Durling Mikael"/>
        </authorList>
    </citation>
    <scope>NUCLEOTIDE SEQUENCE</scope>
</reference>
<keyword evidence="6" id="KW-0560">Oxidoreductase</keyword>
<feature type="binding site" description="axial binding residue" evidence="5">
    <location>
        <position position="438"/>
    </location>
    <ligand>
        <name>heme</name>
        <dbReference type="ChEBI" id="CHEBI:30413"/>
    </ligand>
    <ligandPart>
        <name>Fe</name>
        <dbReference type="ChEBI" id="CHEBI:18248"/>
    </ligandPart>
</feature>
<dbReference type="Gene3D" id="1.10.630.10">
    <property type="entry name" value="Cytochrome P450"/>
    <property type="match status" value="1"/>
</dbReference>
<sequence>MEQFILTATLAFTVYILCLLGYRLTLHPLAKFPGPLIAKLTDGFGGVYALRKDIHLKIYEDHMTYGHVVRYGPDRLIFNTESAFQTIYNSDRVTKSHVYRAAQQHADQFNIFNVRDRGMHRAKRRLIGQVVSEKSMRSFEPVMLQQIDVLLQKLMKASASSAPVNITPTVRQLGIDIVGHLGFGYNLKMQTEETNHWLMNAFYLGDWRINVCMQWPLLTWIRPEVISGLMPNSIRARLFDLLDTMIKARLSQKIDSKHDLLGVIAGSMGNEFKSLRQQELWTEALFFFPAGGETTATAISAAFFYLSRNRECYKKLADEIRSSFLSGSEIRQGPQLASCRYLRAVIDESLRMCPSVPGVLWRELVTGDDGTEPFIVDGHVIPKGTQFGVHIFSLHHNEEIFPRPFEFRPERWLEAKDEEARKAMDRGFAAFSTGSRGCAGKPMGYLECSLVLAKTLWYFDFEKVSDLGGGVLGLPGIRGRINHFQVDDTFAATHNGPSIKFVPRPDVSHELS</sequence>
<evidence type="ECO:0000313" key="7">
    <source>
        <dbReference type="EMBL" id="CEO56027.1"/>
    </source>
</evidence>
<dbReference type="PANTHER" id="PTHR24305:SF226">
    <property type="entry name" value="CYTOCHROME P450 MONOOXYGENASE"/>
    <property type="match status" value="1"/>
</dbReference>
<comment type="similarity">
    <text evidence="6">Belongs to the cytochrome P450 family.</text>
</comment>
<dbReference type="InterPro" id="IPR001128">
    <property type="entry name" value="Cyt_P450"/>
</dbReference>
<evidence type="ECO:0000256" key="4">
    <source>
        <dbReference type="ARBA" id="ARBA00023004"/>
    </source>
</evidence>
<dbReference type="GO" id="GO:0004497">
    <property type="term" value="F:monooxygenase activity"/>
    <property type="evidence" value="ECO:0007669"/>
    <property type="project" value="UniProtKB-KW"/>
</dbReference>
<dbReference type="Pfam" id="PF00067">
    <property type="entry name" value="p450"/>
    <property type="match status" value="1"/>
</dbReference>
<dbReference type="InterPro" id="IPR017972">
    <property type="entry name" value="Cyt_P450_CS"/>
</dbReference>
<keyword evidence="2 5" id="KW-0349">Heme</keyword>
<dbReference type="GO" id="GO:0016705">
    <property type="term" value="F:oxidoreductase activity, acting on paired donors, with incorporation or reduction of molecular oxygen"/>
    <property type="evidence" value="ECO:0007669"/>
    <property type="project" value="InterPro"/>
</dbReference>
<dbReference type="InterPro" id="IPR050121">
    <property type="entry name" value="Cytochrome_P450_monoxygenase"/>
</dbReference>
<evidence type="ECO:0000256" key="5">
    <source>
        <dbReference type="PIRSR" id="PIRSR602401-1"/>
    </source>
</evidence>
<evidence type="ECO:0000256" key="3">
    <source>
        <dbReference type="ARBA" id="ARBA00022723"/>
    </source>
</evidence>
<keyword evidence="3 5" id="KW-0479">Metal-binding</keyword>
<dbReference type="PRINTS" id="PR00463">
    <property type="entry name" value="EP450I"/>
</dbReference>
<dbReference type="PROSITE" id="PS00086">
    <property type="entry name" value="CYTOCHROME_P450"/>
    <property type="match status" value="1"/>
</dbReference>
<organism evidence="7">
    <name type="scientific">Bionectria ochroleuca</name>
    <name type="common">Gliocladium roseum</name>
    <dbReference type="NCBI Taxonomy" id="29856"/>
    <lineage>
        <taxon>Eukaryota</taxon>
        <taxon>Fungi</taxon>
        <taxon>Dikarya</taxon>
        <taxon>Ascomycota</taxon>
        <taxon>Pezizomycotina</taxon>
        <taxon>Sordariomycetes</taxon>
        <taxon>Hypocreomycetidae</taxon>
        <taxon>Hypocreales</taxon>
        <taxon>Bionectriaceae</taxon>
        <taxon>Clonostachys</taxon>
    </lineage>
</organism>
<accession>A0A0B7KKR5</accession>
<keyword evidence="6" id="KW-0503">Monooxygenase</keyword>
<evidence type="ECO:0000256" key="6">
    <source>
        <dbReference type="RuleBase" id="RU000461"/>
    </source>
</evidence>
<dbReference type="PANTHER" id="PTHR24305">
    <property type="entry name" value="CYTOCHROME P450"/>
    <property type="match status" value="1"/>
</dbReference>
<evidence type="ECO:0000256" key="1">
    <source>
        <dbReference type="ARBA" id="ARBA00001971"/>
    </source>
</evidence>
<protein>
    <recommendedName>
        <fullName evidence="8">Cytochrome P450</fullName>
    </recommendedName>
</protein>
<keyword evidence="4 5" id="KW-0408">Iron</keyword>
<dbReference type="AlphaFoldDB" id="A0A0B7KKR5"/>
<dbReference type="GO" id="GO:0020037">
    <property type="term" value="F:heme binding"/>
    <property type="evidence" value="ECO:0007669"/>
    <property type="project" value="InterPro"/>
</dbReference>
<dbReference type="SUPFAM" id="SSF48264">
    <property type="entry name" value="Cytochrome P450"/>
    <property type="match status" value="1"/>
</dbReference>